<evidence type="ECO:0000256" key="1">
    <source>
        <dbReference type="ARBA" id="ARBA00000558"/>
    </source>
</evidence>
<evidence type="ECO:0000256" key="2">
    <source>
        <dbReference type="ARBA" id="ARBA00004865"/>
    </source>
</evidence>
<dbReference type="UniPathway" id="UPA00113">
    <property type="reaction ID" value="UER00530"/>
</dbReference>
<feature type="domain" description="Alpha-D-phosphohexomutase alpha/beta/alpha" evidence="16">
    <location>
        <begin position="54"/>
        <end position="88"/>
    </location>
</feature>
<feature type="domain" description="Phosphoacetylglucosamine mutase AMG1" evidence="17">
    <location>
        <begin position="295"/>
        <end position="432"/>
    </location>
</feature>
<evidence type="ECO:0000259" key="17">
    <source>
        <dbReference type="Pfam" id="PF21404"/>
    </source>
</evidence>
<dbReference type="InterPro" id="IPR049023">
    <property type="entry name" value="AMG1_II"/>
</dbReference>
<proteinExistence type="inferred from homology"/>
<evidence type="ECO:0000259" key="15">
    <source>
        <dbReference type="Pfam" id="PF00408"/>
    </source>
</evidence>
<accession>A0A2P6TT03</accession>
<evidence type="ECO:0000313" key="19">
    <source>
        <dbReference type="EMBL" id="PRW57198.1"/>
    </source>
</evidence>
<evidence type="ECO:0000256" key="5">
    <source>
        <dbReference type="ARBA" id="ARBA00022553"/>
    </source>
</evidence>
<dbReference type="FunFam" id="3.40.120.10:FF:000013">
    <property type="entry name" value="Phosphoacetylglucosamine mutase"/>
    <property type="match status" value="1"/>
</dbReference>
<keyword evidence="7 11" id="KW-0460">Magnesium</keyword>
<dbReference type="GO" id="GO:0005975">
    <property type="term" value="P:carbohydrate metabolic process"/>
    <property type="evidence" value="ECO:0007669"/>
    <property type="project" value="InterPro"/>
</dbReference>
<evidence type="ECO:0000256" key="9">
    <source>
        <dbReference type="ARBA" id="ARBA00031926"/>
    </source>
</evidence>
<dbReference type="Proteomes" id="UP000239899">
    <property type="component" value="Unassembled WGS sequence"/>
</dbReference>
<dbReference type="InterPro" id="IPR016657">
    <property type="entry name" value="PAGM"/>
</dbReference>
<keyword evidence="5" id="KW-0597">Phosphoprotein</keyword>
<feature type="binding site" evidence="13">
    <location>
        <begin position="493"/>
        <end position="497"/>
    </location>
    <ligand>
        <name>substrate</name>
    </ligand>
</feature>
<dbReference type="Pfam" id="PF02878">
    <property type="entry name" value="PGM_PMM_I"/>
    <property type="match status" value="2"/>
</dbReference>
<feature type="binding site" evidence="13">
    <location>
        <position position="502"/>
    </location>
    <ligand>
        <name>substrate</name>
    </ligand>
</feature>
<dbReference type="FunFam" id="3.30.310.50:FF:000003">
    <property type="entry name" value="Phosphoacetylglucosamine mutase"/>
    <property type="match status" value="1"/>
</dbReference>
<dbReference type="PIRSF" id="PIRSF016408">
    <property type="entry name" value="PAGM"/>
    <property type="match status" value="1"/>
</dbReference>
<dbReference type="AlphaFoldDB" id="A0A2P6TT03"/>
<evidence type="ECO:0000259" key="16">
    <source>
        <dbReference type="Pfam" id="PF02878"/>
    </source>
</evidence>
<dbReference type="CDD" id="cd03086">
    <property type="entry name" value="PGM3"/>
    <property type="match status" value="1"/>
</dbReference>
<comment type="pathway">
    <text evidence="2 11">Nucleotide-sugar biosynthesis; UDP-N-acetyl-alpha-D-glucosamine biosynthesis; N-acetyl-alpha-D-glucosamine 1-phosphate from alpha-D-glucosamine 6-phosphate (route I): step 2/2.</text>
</comment>
<evidence type="ECO:0000256" key="14">
    <source>
        <dbReference type="PIRSR" id="PIRSR016408-3"/>
    </source>
</evidence>
<feature type="binding site" evidence="14">
    <location>
        <position position="273"/>
    </location>
    <ligand>
        <name>Mg(2+)</name>
        <dbReference type="ChEBI" id="CHEBI:18420"/>
    </ligand>
</feature>
<comment type="function">
    <text evidence="11">Interconverts GlcNAc-6-P and GlcNAc-1-P.</text>
</comment>
<feature type="domain" description="Alpha-D-phosphohexomutase alpha/beta/alpha" evidence="16">
    <location>
        <begin position="118"/>
        <end position="172"/>
    </location>
</feature>
<feature type="active site" description="Phosphoserine intermediate" evidence="12">
    <location>
        <position position="65"/>
    </location>
</feature>
<dbReference type="InterPro" id="IPR049022">
    <property type="entry name" value="AMG1_III"/>
</dbReference>
<feature type="domain" description="Phosphoacetylglucosamine mutase AMG1" evidence="18">
    <location>
        <begin position="176"/>
        <end position="279"/>
    </location>
</feature>
<feature type="domain" description="Alpha-D-phosphohexomutase C-terminal" evidence="15">
    <location>
        <begin position="450"/>
        <end position="522"/>
    </location>
</feature>
<evidence type="ECO:0000256" key="13">
    <source>
        <dbReference type="PIRSR" id="PIRSR016408-2"/>
    </source>
</evidence>
<comment type="catalytic activity">
    <reaction evidence="1 11">
        <text>N-acetyl-alpha-D-glucosamine 1-phosphate = N-acetyl-D-glucosamine 6-phosphate</text>
        <dbReference type="Rhea" id="RHEA:23804"/>
        <dbReference type="ChEBI" id="CHEBI:57513"/>
        <dbReference type="ChEBI" id="CHEBI:57776"/>
        <dbReference type="EC" id="5.4.2.3"/>
    </reaction>
</comment>
<dbReference type="STRING" id="3076.A0A2P6TT03"/>
<dbReference type="OrthoDB" id="1928at2759"/>
<evidence type="ECO:0000256" key="11">
    <source>
        <dbReference type="PIRNR" id="PIRNR016408"/>
    </source>
</evidence>
<evidence type="ECO:0000259" key="18">
    <source>
        <dbReference type="Pfam" id="PF21405"/>
    </source>
</evidence>
<dbReference type="InterPro" id="IPR005843">
    <property type="entry name" value="A-D-PHexomutase_C"/>
</dbReference>
<protein>
    <recommendedName>
        <fullName evidence="4 11">Phosphoacetylglucosamine mutase</fullName>
        <shortName evidence="11">PAGM</shortName>
        <ecNumber evidence="4 11">5.4.2.3</ecNumber>
    </recommendedName>
    <alternativeName>
        <fullName evidence="10 11">Acetylglucosamine phosphomutase</fullName>
    </alternativeName>
    <alternativeName>
        <fullName evidence="9 11">N-acetylglucosamine-phosphate mutase</fullName>
    </alternativeName>
</protein>
<evidence type="ECO:0000256" key="3">
    <source>
        <dbReference type="ARBA" id="ARBA00010231"/>
    </source>
</evidence>
<feature type="binding site" evidence="14">
    <location>
        <position position="277"/>
    </location>
    <ligand>
        <name>Mg(2+)</name>
        <dbReference type="ChEBI" id="CHEBI:18420"/>
    </ligand>
</feature>
<dbReference type="EMBL" id="LHPG02000007">
    <property type="protein sequence ID" value="PRW57198.1"/>
    <property type="molecule type" value="Genomic_DNA"/>
</dbReference>
<evidence type="ECO:0000256" key="12">
    <source>
        <dbReference type="PIRSR" id="PIRSR016408-1"/>
    </source>
</evidence>
<keyword evidence="20" id="KW-1185">Reference proteome</keyword>
<feature type="binding site" description="via phosphate group" evidence="14">
    <location>
        <position position="65"/>
    </location>
    <ligand>
        <name>Mg(2+)</name>
        <dbReference type="ChEBI" id="CHEBI:18420"/>
    </ligand>
</feature>
<dbReference type="Pfam" id="PF00408">
    <property type="entry name" value="PGM_PMM_IV"/>
    <property type="match status" value="1"/>
</dbReference>
<evidence type="ECO:0000256" key="10">
    <source>
        <dbReference type="ARBA" id="ARBA00032065"/>
    </source>
</evidence>
<dbReference type="GO" id="GO:0004610">
    <property type="term" value="F:phosphoacetylglucosamine mutase activity"/>
    <property type="evidence" value="ECO:0007669"/>
    <property type="project" value="UniProtKB-UniRule"/>
</dbReference>
<comment type="similarity">
    <text evidence="3 11">Belongs to the phosphohexose mutase family.</text>
</comment>
<dbReference type="GO" id="GO:0006048">
    <property type="term" value="P:UDP-N-acetylglucosamine biosynthetic process"/>
    <property type="evidence" value="ECO:0007669"/>
    <property type="project" value="UniProtKB-UniRule"/>
</dbReference>
<dbReference type="PANTHER" id="PTHR45955:SF1">
    <property type="entry name" value="PHOSPHOACETYLGLUCOSAMINE MUTASE"/>
    <property type="match status" value="1"/>
</dbReference>
<dbReference type="PANTHER" id="PTHR45955">
    <property type="entry name" value="PHOSPHOACETYLGLUCOSAMINE MUTASE"/>
    <property type="match status" value="1"/>
</dbReference>
<feature type="binding site" evidence="14">
    <location>
        <position position="275"/>
    </location>
    <ligand>
        <name>Mg(2+)</name>
        <dbReference type="ChEBI" id="CHEBI:18420"/>
    </ligand>
</feature>
<dbReference type="SUPFAM" id="SSF53738">
    <property type="entry name" value="Phosphoglucomutase, first 3 domains"/>
    <property type="match status" value="4"/>
</dbReference>
<reference evidence="19 20" key="1">
    <citation type="journal article" date="2018" name="Plant J.">
        <title>Genome sequences of Chlorella sorokiniana UTEX 1602 and Micractinium conductrix SAG 241.80: implications to maltose excretion by a green alga.</title>
        <authorList>
            <person name="Arriola M.B."/>
            <person name="Velmurugan N."/>
            <person name="Zhang Y."/>
            <person name="Plunkett M.H."/>
            <person name="Hondzo H."/>
            <person name="Barney B.M."/>
        </authorList>
    </citation>
    <scope>NUCLEOTIDE SEQUENCE [LARGE SCALE GENOMIC DNA]</scope>
    <source>
        <strain evidence="20">UTEX 1602</strain>
    </source>
</reference>
<dbReference type="SUPFAM" id="SSF55957">
    <property type="entry name" value="Phosphoglucomutase, C-terminal domain"/>
    <property type="match status" value="1"/>
</dbReference>
<dbReference type="InterPro" id="IPR036900">
    <property type="entry name" value="A-D-PHexomutase_C_sf"/>
</dbReference>
<dbReference type="EC" id="5.4.2.3" evidence="4 11"/>
<evidence type="ECO:0000256" key="4">
    <source>
        <dbReference type="ARBA" id="ARBA00012731"/>
    </source>
</evidence>
<evidence type="ECO:0000313" key="20">
    <source>
        <dbReference type="Proteomes" id="UP000239899"/>
    </source>
</evidence>
<organism evidence="19 20">
    <name type="scientific">Chlorella sorokiniana</name>
    <name type="common">Freshwater green alga</name>
    <dbReference type="NCBI Taxonomy" id="3076"/>
    <lineage>
        <taxon>Eukaryota</taxon>
        <taxon>Viridiplantae</taxon>
        <taxon>Chlorophyta</taxon>
        <taxon>core chlorophytes</taxon>
        <taxon>Trebouxiophyceae</taxon>
        <taxon>Chlorellales</taxon>
        <taxon>Chlorellaceae</taxon>
        <taxon>Chlorella clade</taxon>
        <taxon>Chlorella</taxon>
    </lineage>
</organism>
<evidence type="ECO:0000256" key="7">
    <source>
        <dbReference type="ARBA" id="ARBA00022842"/>
    </source>
</evidence>
<dbReference type="Gene3D" id="3.30.310.50">
    <property type="entry name" value="Alpha-D-phosphohexomutase, C-terminal domain"/>
    <property type="match status" value="1"/>
</dbReference>
<feature type="binding site" evidence="13">
    <location>
        <begin position="372"/>
        <end position="374"/>
    </location>
    <ligand>
        <name>substrate</name>
    </ligand>
</feature>
<keyword evidence="6 11" id="KW-0479">Metal-binding</keyword>
<dbReference type="InterPro" id="IPR016066">
    <property type="entry name" value="A-D-PHexomutase_CS"/>
</dbReference>
<name>A0A2P6TT03_CHLSO</name>
<comment type="caution">
    <text evidence="19">The sequence shown here is derived from an EMBL/GenBank/DDBJ whole genome shotgun (WGS) entry which is preliminary data.</text>
</comment>
<dbReference type="InterPro" id="IPR005844">
    <property type="entry name" value="A-D-PHexomutase_a/b/a-I"/>
</dbReference>
<keyword evidence="8 11" id="KW-0413">Isomerase</keyword>
<dbReference type="Pfam" id="PF21405">
    <property type="entry name" value="AMG1_II"/>
    <property type="match status" value="1"/>
</dbReference>
<dbReference type="PROSITE" id="PS00710">
    <property type="entry name" value="PGM_PMM"/>
    <property type="match status" value="1"/>
</dbReference>
<gene>
    <name evidence="19" type="ORF">C2E21_3957</name>
</gene>
<sequence>MALPEAVLAASRPYPLPAGFRPSYGTAGFRAVADLLHSTMFRCGILMAARALKTRQITGICITASHNPAPDNGVKLVEPSGEMLCQEWEAYANELANAGSDAELAAAVEGLLGREGIAAPGPGTVLIAHDTRPSGPGLAAAAAAGVRCLGLEPEMCGLLTTPQLHWMVMRRNRGKAAGEADYYAALAGAYAQLVAGTQPLGQTLYVDCANGVGAPKLAALAGQLAPAGLTLELRNTGDGVLNGGCGSDFLQKDRQLPSQFEGVAPGTRCCAVDGDADRLMYFTPLEGGGKALLFDGDRIAVLAAMLVKDLISALPGGAGADVRVGIIQTAYANGAASDYIRDNLGCGVEVTPTGVKYLHEAAHRYDVGVYFEANGHGTVLFSKAFLAQMQQLAGESKAAADLLALSVVINQAVGDAISGILMVEAALRRRGWGLPQWAALYTDLPSRQLKVKVADRAAIVTTDAETRVAEPRGLQAAIDAAVAGVPRGRSFVRPSGTEDVVRVYAEAESQEAADALADAVARLVHAKAGGVGPAP</sequence>
<evidence type="ECO:0000256" key="6">
    <source>
        <dbReference type="ARBA" id="ARBA00022723"/>
    </source>
</evidence>
<comment type="cofactor">
    <cofactor evidence="11 14">
        <name>Mg(2+)</name>
        <dbReference type="ChEBI" id="CHEBI:18420"/>
    </cofactor>
    <text evidence="11 14">Binds 1 Mg(2+) ion per subunit.</text>
</comment>
<dbReference type="InterPro" id="IPR016055">
    <property type="entry name" value="A-D-PHexomutase_a/b/a-I/II/III"/>
</dbReference>
<dbReference type="Gene3D" id="3.40.120.10">
    <property type="entry name" value="Alpha-D-Glucose-1,6-Bisphosphate, subunit A, domain 3"/>
    <property type="match status" value="3"/>
</dbReference>
<evidence type="ECO:0000256" key="8">
    <source>
        <dbReference type="ARBA" id="ARBA00023235"/>
    </source>
</evidence>
<dbReference type="GO" id="GO:0000287">
    <property type="term" value="F:magnesium ion binding"/>
    <property type="evidence" value="ECO:0007669"/>
    <property type="project" value="InterPro"/>
</dbReference>
<dbReference type="Pfam" id="PF21404">
    <property type="entry name" value="AMG1_III"/>
    <property type="match status" value="1"/>
</dbReference>